<feature type="region of interest" description="Disordered" evidence="1">
    <location>
        <begin position="32"/>
        <end position="87"/>
    </location>
</feature>
<gene>
    <name evidence="2" type="ORF">ALC60_08639</name>
</gene>
<proteinExistence type="predicted"/>
<evidence type="ECO:0000256" key="1">
    <source>
        <dbReference type="SAM" id="MobiDB-lite"/>
    </source>
</evidence>
<evidence type="ECO:0000313" key="2">
    <source>
        <dbReference type="EMBL" id="KYQ52025.1"/>
    </source>
</evidence>
<keyword evidence="3" id="KW-1185">Reference proteome</keyword>
<feature type="compositionally biased region" description="Basic and acidic residues" evidence="1">
    <location>
        <begin position="32"/>
        <end position="51"/>
    </location>
</feature>
<protein>
    <submittedName>
        <fullName evidence="2">Uncharacterized protein</fullName>
    </submittedName>
</protein>
<feature type="compositionally biased region" description="Basic and acidic residues" evidence="1">
    <location>
        <begin position="71"/>
        <end position="87"/>
    </location>
</feature>
<sequence>LSRSKALTFEGKLLALDLDSSTLDTEYRGIDRRERRSVEGKRNETVDRQSDSVETNGTTKSHSYGRRRNARREERVARRKREPTERG</sequence>
<organism evidence="2 3">
    <name type="scientific">Mycetomoellerius zeteki</name>
    <dbReference type="NCBI Taxonomy" id="64791"/>
    <lineage>
        <taxon>Eukaryota</taxon>
        <taxon>Metazoa</taxon>
        <taxon>Ecdysozoa</taxon>
        <taxon>Arthropoda</taxon>
        <taxon>Hexapoda</taxon>
        <taxon>Insecta</taxon>
        <taxon>Pterygota</taxon>
        <taxon>Neoptera</taxon>
        <taxon>Endopterygota</taxon>
        <taxon>Hymenoptera</taxon>
        <taxon>Apocrita</taxon>
        <taxon>Aculeata</taxon>
        <taxon>Formicoidea</taxon>
        <taxon>Formicidae</taxon>
        <taxon>Myrmicinae</taxon>
        <taxon>Mycetomoellerius</taxon>
    </lineage>
</organism>
<reference evidence="2 3" key="1">
    <citation type="submission" date="2015-09" db="EMBL/GenBank/DDBJ databases">
        <title>Trachymyrmex zeteki WGS genome.</title>
        <authorList>
            <person name="Nygaard S."/>
            <person name="Hu H."/>
            <person name="Boomsma J."/>
            <person name="Zhang G."/>
        </authorList>
    </citation>
    <scope>NUCLEOTIDE SEQUENCE [LARGE SCALE GENOMIC DNA]</scope>
    <source>
        <strain evidence="2">Tzet28-1</strain>
        <tissue evidence="2">Whole body</tissue>
    </source>
</reference>
<dbReference type="EMBL" id="KQ982691">
    <property type="protein sequence ID" value="KYQ52025.1"/>
    <property type="molecule type" value="Genomic_DNA"/>
</dbReference>
<dbReference type="AlphaFoldDB" id="A0A151WWG9"/>
<dbReference type="Proteomes" id="UP000075809">
    <property type="component" value="Unassembled WGS sequence"/>
</dbReference>
<feature type="compositionally biased region" description="Polar residues" evidence="1">
    <location>
        <begin position="52"/>
        <end position="62"/>
    </location>
</feature>
<accession>A0A151WWG9</accession>
<evidence type="ECO:0000313" key="3">
    <source>
        <dbReference type="Proteomes" id="UP000075809"/>
    </source>
</evidence>
<feature type="non-terminal residue" evidence="2">
    <location>
        <position position="1"/>
    </location>
</feature>
<name>A0A151WWG9_9HYME</name>